<reference evidence="5" key="1">
    <citation type="journal article" date="2015" name="Proc. Natl. Acad. Sci. U.S.A.">
        <title>Networks of energetic and metabolic interactions define dynamics in microbial communities.</title>
        <authorList>
            <person name="Embree M."/>
            <person name="Liu J.K."/>
            <person name="Al-Bassam M.M."/>
            <person name="Zengler K."/>
        </authorList>
    </citation>
    <scope>NUCLEOTIDE SEQUENCE</scope>
</reference>
<dbReference type="InterPro" id="IPR041796">
    <property type="entry name" value="Mre11_N"/>
</dbReference>
<dbReference type="InterPro" id="IPR050535">
    <property type="entry name" value="DNA_Repair-Maintenance_Comp"/>
</dbReference>
<organism evidence="5">
    <name type="scientific">hydrocarbon metagenome</name>
    <dbReference type="NCBI Taxonomy" id="938273"/>
    <lineage>
        <taxon>unclassified sequences</taxon>
        <taxon>metagenomes</taxon>
        <taxon>ecological metagenomes</taxon>
    </lineage>
</organism>
<dbReference type="PANTHER" id="PTHR30337:SF0">
    <property type="entry name" value="NUCLEASE SBCCD SUBUNIT D"/>
    <property type="match status" value="1"/>
</dbReference>
<accession>A0A0W8FGR4</accession>
<dbReference type="SUPFAM" id="SSF56300">
    <property type="entry name" value="Metallo-dependent phosphatases"/>
    <property type="match status" value="1"/>
</dbReference>
<evidence type="ECO:0000256" key="1">
    <source>
        <dbReference type="ARBA" id="ARBA00022722"/>
    </source>
</evidence>
<sequence>MRIVHIADTHLGLSAFHKLDSETGMNLRERLLYDNFLESIDQIIAMRPDALVHAGDLFHQIKPKTRAYTTALEALHRLCEADIPLVVIAGNHSMAKTRYTSSPLEVLEYHSAEVYAAYRSRYRRVELDDTVFHLIPNMPQAGGYREAFDQIEVSSGPNVLVTHGLASSLKDRRLHTVAEYEIDGTILSDQFEYIALGHFHGQGQVADNAWYSGSLEYCTYGEINDTKGGLLVDIGRRSVERIDLPRTPMLGIGRVNCDGLSAKEVMQEILDAVASAGGIPERSMCQITLDGIRRETFRALDGTALLEIRNRVLDLRFRVIAADETMPVFREESLLGVDYIREFERFVAMQHLNQKQEEYVKAKGAEILETAIRRRKEVESAAP</sequence>
<evidence type="ECO:0000259" key="4">
    <source>
        <dbReference type="Pfam" id="PF00149"/>
    </source>
</evidence>
<evidence type="ECO:0000256" key="2">
    <source>
        <dbReference type="ARBA" id="ARBA00022801"/>
    </source>
</evidence>
<comment type="caution">
    <text evidence="5">The sequence shown here is derived from an EMBL/GenBank/DDBJ whole genome shotgun (WGS) entry which is preliminary data.</text>
</comment>
<dbReference type="Gene3D" id="3.60.21.10">
    <property type="match status" value="1"/>
</dbReference>
<dbReference type="AlphaFoldDB" id="A0A0W8FGR4"/>
<gene>
    <name evidence="5" type="ORF">ASZ90_010165</name>
</gene>
<dbReference type="EMBL" id="LNQE01001227">
    <property type="protein sequence ID" value="KUG20101.1"/>
    <property type="molecule type" value="Genomic_DNA"/>
</dbReference>
<feature type="domain" description="Calcineurin-like phosphoesterase" evidence="4">
    <location>
        <begin position="1"/>
        <end position="200"/>
    </location>
</feature>
<dbReference type="InterPro" id="IPR029052">
    <property type="entry name" value="Metallo-depent_PP-like"/>
</dbReference>
<dbReference type="GO" id="GO:0004527">
    <property type="term" value="F:exonuclease activity"/>
    <property type="evidence" value="ECO:0007669"/>
    <property type="project" value="UniProtKB-KW"/>
</dbReference>
<dbReference type="CDD" id="cd00840">
    <property type="entry name" value="MPP_Mre11_N"/>
    <property type="match status" value="1"/>
</dbReference>
<evidence type="ECO:0000256" key="3">
    <source>
        <dbReference type="ARBA" id="ARBA00022839"/>
    </source>
</evidence>
<evidence type="ECO:0000313" key="5">
    <source>
        <dbReference type="EMBL" id="KUG20101.1"/>
    </source>
</evidence>
<name>A0A0W8FGR4_9ZZZZ</name>
<keyword evidence="3" id="KW-0269">Exonuclease</keyword>
<keyword evidence="1" id="KW-0540">Nuclease</keyword>
<dbReference type="InterPro" id="IPR004843">
    <property type="entry name" value="Calcineurin-like_PHP"/>
</dbReference>
<proteinExistence type="predicted"/>
<dbReference type="Pfam" id="PF00149">
    <property type="entry name" value="Metallophos"/>
    <property type="match status" value="1"/>
</dbReference>
<protein>
    <submittedName>
        <fullName evidence="5">Dna double-strand break repair protein mre11</fullName>
    </submittedName>
</protein>
<keyword evidence="2" id="KW-0378">Hydrolase</keyword>
<dbReference type="PANTHER" id="PTHR30337">
    <property type="entry name" value="COMPONENT OF ATP-DEPENDENT DSDNA EXONUCLEASE"/>
    <property type="match status" value="1"/>
</dbReference>